<keyword evidence="3" id="KW-1185">Reference proteome</keyword>
<dbReference type="InterPro" id="IPR010634">
    <property type="entry name" value="DUF1223"/>
</dbReference>
<accession>A0ABX7BK38</accession>
<feature type="chain" id="PRO_5045462517" evidence="1">
    <location>
        <begin position="19"/>
        <end position="244"/>
    </location>
</feature>
<keyword evidence="1" id="KW-0732">Signal</keyword>
<dbReference type="Pfam" id="PF06764">
    <property type="entry name" value="DUF1223"/>
    <property type="match status" value="1"/>
</dbReference>
<dbReference type="SUPFAM" id="SSF52833">
    <property type="entry name" value="Thioredoxin-like"/>
    <property type="match status" value="1"/>
</dbReference>
<protein>
    <submittedName>
        <fullName evidence="2">DUF1223 domain-containing protein</fullName>
    </submittedName>
</protein>
<feature type="signal peptide" evidence="1">
    <location>
        <begin position="1"/>
        <end position="18"/>
    </location>
</feature>
<organism evidence="2 3">
    <name type="scientific">Brevundimonas vitisensis</name>
    <dbReference type="NCBI Taxonomy" id="2800818"/>
    <lineage>
        <taxon>Bacteria</taxon>
        <taxon>Pseudomonadati</taxon>
        <taxon>Pseudomonadota</taxon>
        <taxon>Alphaproteobacteria</taxon>
        <taxon>Caulobacterales</taxon>
        <taxon>Caulobacteraceae</taxon>
        <taxon>Brevundimonas</taxon>
    </lineage>
</organism>
<dbReference type="EMBL" id="CP067977">
    <property type="protein sequence ID" value="QQQ17933.1"/>
    <property type="molecule type" value="Genomic_DNA"/>
</dbReference>
<sequence>MILPLAALIAGLLAAASAAQTNGIQPGRRAGPPAEPVVVELFTAQGCSGCPDANRVFETLSARPGVIALTYPVDYWDYLGWADTFARPEFTRRQQSYGQALRLRAVSTPQVIIDGRRVASAAREAELTLAVDEEAARRDYPPEIEFRQDGKRVGVGSGTVPAGGADVVAVTYVAGSQVVQVGGGDNRGKAVRQVNVVRRIIRLGDWTGRPALFDLPATTADTESVVILVQSRTDRRILAAAVPD</sequence>
<dbReference type="InterPro" id="IPR036249">
    <property type="entry name" value="Thioredoxin-like_sf"/>
</dbReference>
<dbReference type="PANTHER" id="PTHR36057">
    <property type="match status" value="1"/>
</dbReference>
<proteinExistence type="predicted"/>
<evidence type="ECO:0000313" key="2">
    <source>
        <dbReference type="EMBL" id="QQQ17933.1"/>
    </source>
</evidence>
<gene>
    <name evidence="2" type="ORF">JIP62_11435</name>
</gene>
<reference evidence="2 3" key="1">
    <citation type="submission" date="2021-01" db="EMBL/GenBank/DDBJ databases">
        <title>Brevundimonas vitis sp. nov., an bacterium isolated from grape (Vitis vinifera).</title>
        <authorList>
            <person name="Jiang L."/>
            <person name="Lee J."/>
        </authorList>
    </citation>
    <scope>NUCLEOTIDE SEQUENCE [LARGE SCALE GENOMIC DNA]</scope>
    <source>
        <strain evidence="2 3">GRTSA-9</strain>
    </source>
</reference>
<dbReference type="RefSeq" id="WP_201102308.1">
    <property type="nucleotide sequence ID" value="NZ_CP067977.1"/>
</dbReference>
<evidence type="ECO:0000256" key="1">
    <source>
        <dbReference type="SAM" id="SignalP"/>
    </source>
</evidence>
<dbReference type="PANTHER" id="PTHR36057:SF1">
    <property type="entry name" value="LIPOPROTEIN LIPID ATTACHMENT SITE-LIKE PROTEIN, PUTATIVE (DUF1223)-RELATED"/>
    <property type="match status" value="1"/>
</dbReference>
<dbReference type="Proteomes" id="UP000595448">
    <property type="component" value="Chromosome"/>
</dbReference>
<name>A0ABX7BK38_9CAUL</name>
<evidence type="ECO:0000313" key="3">
    <source>
        <dbReference type="Proteomes" id="UP000595448"/>
    </source>
</evidence>